<dbReference type="PROSITE" id="PS01124">
    <property type="entry name" value="HTH_ARAC_FAMILY_2"/>
    <property type="match status" value="1"/>
</dbReference>
<evidence type="ECO:0000256" key="2">
    <source>
        <dbReference type="ARBA" id="ARBA00023163"/>
    </source>
</evidence>
<feature type="domain" description="HTH araC/xylS-type" evidence="3">
    <location>
        <begin position="247"/>
        <end position="350"/>
    </location>
</feature>
<dbReference type="RefSeq" id="WP_129267577.1">
    <property type="nucleotide sequence ID" value="NZ_MZXW01000004.1"/>
</dbReference>
<dbReference type="Pfam" id="PF12833">
    <property type="entry name" value="HTH_18"/>
    <property type="match status" value="1"/>
</dbReference>
<evidence type="ECO:0000256" key="1">
    <source>
        <dbReference type="ARBA" id="ARBA00023015"/>
    </source>
</evidence>
<dbReference type="SUPFAM" id="SSF46689">
    <property type="entry name" value="Homeodomain-like"/>
    <property type="match status" value="1"/>
</dbReference>
<organism evidence="4 5">
    <name type="scientific">Bradyrhizobium betae</name>
    <dbReference type="NCBI Taxonomy" id="244734"/>
    <lineage>
        <taxon>Bacteria</taxon>
        <taxon>Pseudomonadati</taxon>
        <taxon>Pseudomonadota</taxon>
        <taxon>Alphaproteobacteria</taxon>
        <taxon>Hyphomicrobiales</taxon>
        <taxon>Nitrobacteraceae</taxon>
        <taxon>Bradyrhizobium</taxon>
    </lineage>
</organism>
<dbReference type="OrthoDB" id="7285481at2"/>
<accession>A0A4Q1VU12</accession>
<keyword evidence="1" id="KW-0805">Transcription regulation</keyword>
<dbReference type="InterPro" id="IPR053142">
    <property type="entry name" value="PchR_regulatory_protein"/>
</dbReference>
<dbReference type="PANTHER" id="PTHR47893">
    <property type="entry name" value="REGULATORY PROTEIN PCHR"/>
    <property type="match status" value="1"/>
</dbReference>
<dbReference type="Gene3D" id="1.10.10.60">
    <property type="entry name" value="Homeodomain-like"/>
    <property type="match status" value="1"/>
</dbReference>
<dbReference type="GO" id="GO:0003700">
    <property type="term" value="F:DNA-binding transcription factor activity"/>
    <property type="evidence" value="ECO:0007669"/>
    <property type="project" value="InterPro"/>
</dbReference>
<gene>
    <name evidence="4" type="ORF">B5V03_01960</name>
</gene>
<reference evidence="4 5" key="1">
    <citation type="submission" date="2017-03" db="EMBL/GenBank/DDBJ databases">
        <authorList>
            <person name="Safronova V.I."/>
            <person name="Sazanova A.L."/>
            <person name="Chirak E.R."/>
        </authorList>
    </citation>
    <scope>NUCLEOTIDE SEQUENCE [LARGE SCALE GENOMIC DNA]</scope>
    <source>
        <strain evidence="4 5">Opo-243</strain>
    </source>
</reference>
<keyword evidence="2" id="KW-0804">Transcription</keyword>
<evidence type="ECO:0000313" key="5">
    <source>
        <dbReference type="Proteomes" id="UP000290819"/>
    </source>
</evidence>
<comment type="caution">
    <text evidence="4">The sequence shown here is derived from an EMBL/GenBank/DDBJ whole genome shotgun (WGS) entry which is preliminary data.</text>
</comment>
<dbReference type="InterPro" id="IPR009057">
    <property type="entry name" value="Homeodomain-like_sf"/>
</dbReference>
<dbReference type="EMBL" id="MZXW01000004">
    <property type="protein sequence ID" value="RXT54234.1"/>
    <property type="molecule type" value="Genomic_DNA"/>
</dbReference>
<dbReference type="GO" id="GO:0043565">
    <property type="term" value="F:sequence-specific DNA binding"/>
    <property type="evidence" value="ECO:0007669"/>
    <property type="project" value="InterPro"/>
</dbReference>
<dbReference type="PANTHER" id="PTHR47893:SF1">
    <property type="entry name" value="REGULATORY PROTEIN PCHR"/>
    <property type="match status" value="1"/>
</dbReference>
<dbReference type="SMART" id="SM00342">
    <property type="entry name" value="HTH_ARAC"/>
    <property type="match status" value="1"/>
</dbReference>
<name>A0A4Q1VU12_9BRAD</name>
<dbReference type="InterPro" id="IPR018060">
    <property type="entry name" value="HTH_AraC"/>
</dbReference>
<evidence type="ECO:0000259" key="3">
    <source>
        <dbReference type="PROSITE" id="PS01124"/>
    </source>
</evidence>
<dbReference type="Proteomes" id="UP000290819">
    <property type="component" value="Unassembled WGS sequence"/>
</dbReference>
<evidence type="ECO:0000313" key="4">
    <source>
        <dbReference type="EMBL" id="RXT54234.1"/>
    </source>
</evidence>
<keyword evidence="5" id="KW-1185">Reference proteome</keyword>
<sequence>MFEMFVPRRPTAYAADASQLPADPMPEIALSPAGAAARVVECHSQDAGVHASQLPGWTLRTEQFSAGRFSGHLTLLRLDHVQVIRERTSQALMKQGMAWPGALIFSLPMAASGDAYFNGHILPFPCPLFSDGADLPPLMTPKYCDVVNLVMDRQWLAGYFNDVGERGLADDLVATRYLRINVSADGIAAMQRGITDVFEVCGRTHVFDFAESRNELENLLLRFVADALTSERSLSMVGMTSQKQVADRAFGYALSRRETPPRVDDLCRHVGVSRRNLQICFQEAFGVSPSQYLRFARLNAVRRELIACAATGRRVSIGDVAASWGFWHWSRFAGNYRDLFGELPSQTLQNNHSSCLRGFARAVSTG</sequence>
<proteinExistence type="predicted"/>
<protein>
    <recommendedName>
        <fullName evidence="3">HTH araC/xylS-type domain-containing protein</fullName>
    </recommendedName>
</protein>
<dbReference type="AlphaFoldDB" id="A0A4Q1VU12"/>